<keyword evidence="3" id="KW-1185">Reference proteome</keyword>
<reference evidence="2" key="1">
    <citation type="submission" date="2024-03" db="EMBL/GenBank/DDBJ databases">
        <authorList>
            <consortium name="ELIXIR-Norway"/>
            <consortium name="Elixir Norway"/>
        </authorList>
    </citation>
    <scope>NUCLEOTIDE SEQUENCE</scope>
</reference>
<evidence type="ECO:0000313" key="2">
    <source>
        <dbReference type="EMBL" id="CAK9863451.1"/>
    </source>
</evidence>
<proteinExistence type="predicted"/>
<feature type="chain" id="PRO_5045043704" evidence="1">
    <location>
        <begin position="24"/>
        <end position="163"/>
    </location>
</feature>
<sequence>MVTGPTTSLQLVLFVCIFVTGQAVVMGVSCSRSCAQEELQQQLSLQSLQSSKGGLIFSNASRSMYAASCILSFHCRDNYCNPPMSTRFMLDRIHIELEYAGRSASEIISDLPKPGEECRISFEKYRECDYATTTAHSVMSRIGFDLNIRLWKYFFMVFAVPVF</sequence>
<keyword evidence="1" id="KW-0732">Signal</keyword>
<protein>
    <submittedName>
        <fullName evidence="2">Uncharacterized protein</fullName>
    </submittedName>
</protein>
<accession>A0ABP1ALL6</accession>
<name>A0ABP1ALL6_9BRYO</name>
<organism evidence="2 3">
    <name type="scientific">Sphagnum jensenii</name>
    <dbReference type="NCBI Taxonomy" id="128206"/>
    <lineage>
        <taxon>Eukaryota</taxon>
        <taxon>Viridiplantae</taxon>
        <taxon>Streptophyta</taxon>
        <taxon>Embryophyta</taxon>
        <taxon>Bryophyta</taxon>
        <taxon>Sphagnophytina</taxon>
        <taxon>Sphagnopsida</taxon>
        <taxon>Sphagnales</taxon>
        <taxon>Sphagnaceae</taxon>
        <taxon>Sphagnum</taxon>
    </lineage>
</organism>
<evidence type="ECO:0000313" key="3">
    <source>
        <dbReference type="Proteomes" id="UP001497522"/>
    </source>
</evidence>
<dbReference type="EMBL" id="OZ023714">
    <property type="protein sequence ID" value="CAK9863451.1"/>
    <property type="molecule type" value="Genomic_DNA"/>
</dbReference>
<dbReference type="Proteomes" id="UP001497522">
    <property type="component" value="Chromosome 13"/>
</dbReference>
<evidence type="ECO:0000256" key="1">
    <source>
        <dbReference type="SAM" id="SignalP"/>
    </source>
</evidence>
<feature type="signal peptide" evidence="1">
    <location>
        <begin position="1"/>
        <end position="23"/>
    </location>
</feature>
<gene>
    <name evidence="2" type="ORF">CSSPJE1EN2_LOCUS6446</name>
</gene>